<accession>A0A562IXD9</accession>
<feature type="region of interest" description="Disordered" evidence="1">
    <location>
        <begin position="1"/>
        <end position="25"/>
    </location>
</feature>
<keyword evidence="2" id="KW-1133">Transmembrane helix</keyword>
<keyword evidence="2" id="KW-0812">Transmembrane</keyword>
<comment type="caution">
    <text evidence="3">The sequence shown here is derived from an EMBL/GenBank/DDBJ whole genome shotgun (WGS) entry which is preliminary data.</text>
</comment>
<dbReference type="Pfam" id="PF14325">
    <property type="entry name" value="DUF4383"/>
    <property type="match status" value="1"/>
</dbReference>
<dbReference type="OrthoDB" id="5187794at2"/>
<reference evidence="3 4" key="1">
    <citation type="submission" date="2019-07" db="EMBL/GenBank/DDBJ databases">
        <title>R&amp;d 2014.</title>
        <authorList>
            <person name="Klenk H.-P."/>
        </authorList>
    </citation>
    <scope>NUCLEOTIDE SEQUENCE [LARGE SCALE GENOMIC DNA]</scope>
    <source>
        <strain evidence="3 4">DSM 45764</strain>
    </source>
</reference>
<sequence>MALSLRHRPSAPQTGDHPGAEPPATGAARVVPAVHRIGAVVVALVIATFGVLGLLDGLAYFSTDGERILGLSSNGLLSTISLVTAAVLVAAALHSHRTASTVMIAVGTLFLVSALANLAVLETDWNFLAFSMANVIFSICAGLVLLTLGAYGRVSGNLPADSPYRADRPDTDEDDDTDQGLPTTPAEVAAERAMRDAELAVVEHRATPEQQRRVAAMAQVRTRADRRRVWMEMDGRALR</sequence>
<feature type="transmembrane region" description="Helical" evidence="2">
    <location>
        <begin position="100"/>
        <end position="121"/>
    </location>
</feature>
<feature type="transmembrane region" description="Helical" evidence="2">
    <location>
        <begin position="37"/>
        <end position="55"/>
    </location>
</feature>
<dbReference type="AlphaFoldDB" id="A0A562IXD9"/>
<gene>
    <name evidence="3" type="ORF">JD78_04114</name>
</gene>
<evidence type="ECO:0000313" key="3">
    <source>
        <dbReference type="EMBL" id="TWH75552.1"/>
    </source>
</evidence>
<evidence type="ECO:0000256" key="2">
    <source>
        <dbReference type="SAM" id="Phobius"/>
    </source>
</evidence>
<keyword evidence="2" id="KW-0472">Membrane</keyword>
<feature type="region of interest" description="Disordered" evidence="1">
    <location>
        <begin position="161"/>
        <end position="183"/>
    </location>
</feature>
<evidence type="ECO:0000256" key="1">
    <source>
        <dbReference type="SAM" id="MobiDB-lite"/>
    </source>
</evidence>
<name>A0A562IXD9_9ACTN</name>
<proteinExistence type="predicted"/>
<feature type="transmembrane region" description="Helical" evidence="2">
    <location>
        <begin position="127"/>
        <end position="148"/>
    </location>
</feature>
<dbReference type="Proteomes" id="UP000321490">
    <property type="component" value="Unassembled WGS sequence"/>
</dbReference>
<evidence type="ECO:0000313" key="4">
    <source>
        <dbReference type="Proteomes" id="UP000321490"/>
    </source>
</evidence>
<dbReference type="EMBL" id="VLKF01000001">
    <property type="protein sequence ID" value="TWH75552.1"/>
    <property type="molecule type" value="Genomic_DNA"/>
</dbReference>
<feature type="transmembrane region" description="Helical" evidence="2">
    <location>
        <begin position="75"/>
        <end position="93"/>
    </location>
</feature>
<dbReference type="RefSeq" id="WP_153361347.1">
    <property type="nucleotide sequence ID" value="NZ_JABGDC010000133.1"/>
</dbReference>
<keyword evidence="4" id="KW-1185">Reference proteome</keyword>
<organism evidence="3 4">
    <name type="scientific">Modestobacter roseus</name>
    <dbReference type="NCBI Taxonomy" id="1181884"/>
    <lineage>
        <taxon>Bacteria</taxon>
        <taxon>Bacillati</taxon>
        <taxon>Actinomycetota</taxon>
        <taxon>Actinomycetes</taxon>
        <taxon>Geodermatophilales</taxon>
        <taxon>Geodermatophilaceae</taxon>
        <taxon>Modestobacter</taxon>
    </lineage>
</organism>
<protein>
    <submittedName>
        <fullName evidence="3">Uncharacterized protein DUF4383</fullName>
    </submittedName>
</protein>